<evidence type="ECO:0000313" key="3">
    <source>
        <dbReference type="Proteomes" id="UP000306719"/>
    </source>
</evidence>
<reference evidence="2 3" key="1">
    <citation type="submission" date="2018-01" db="EMBL/GenBank/DDBJ databases">
        <authorList>
            <person name="Paulsen S."/>
            <person name="Gram L.K."/>
        </authorList>
    </citation>
    <scope>NUCLEOTIDE SEQUENCE [LARGE SCALE GENOMIC DNA]</scope>
    <source>
        <strain evidence="2 3">S2599</strain>
    </source>
</reference>
<sequence>MALSLTACGGGSDSKDTNTSSVEDNTITYTKLPTFINVKEGQEVTLSLNASGASAGSLNFTWTVRGVDGDVAFTGQGSDTITFTAPEVSQQSSLSISVKLNTSNVIGFVDQHSSVSVADTDSSTVAPQPDTGSVVEELDLSVLVSGSTWMETAHQYMTTPSTEGGYNHTTVKVSRPLDIVSFDQSEHTFTAQVCGDQQSTNVKVDDFFANTSCAEGTVSTVLTQTENSFTITKMCGDDVAATSTFKHVSESAQKSFGKLAVNFANYPQLAETNQLCGVIATSYVEAKDSNNETLTSADATVVRLISQYEGSPFELSFTFGGKPSDLLASLSSVGTGNFAQLETSLYPEISQRKSDSGMLNLDWDNTDTHIKAEFNFDLPLSTFKNEKVTGNFELKLD</sequence>
<dbReference type="AlphaFoldDB" id="A0A5S3WQ80"/>
<dbReference type="Proteomes" id="UP000306719">
    <property type="component" value="Unassembled WGS sequence"/>
</dbReference>
<reference evidence="3" key="2">
    <citation type="submission" date="2019-06" db="EMBL/GenBank/DDBJ databases">
        <title>Co-occurence of chitin degradation, pigmentation and bioactivity in marine Pseudoalteromonas.</title>
        <authorList>
            <person name="Sonnenschein E.C."/>
            <person name="Bech P.K."/>
        </authorList>
    </citation>
    <scope>NUCLEOTIDE SEQUENCE [LARGE SCALE GENOMIC DNA]</scope>
    <source>
        <strain evidence="3">S2599</strain>
    </source>
</reference>
<evidence type="ECO:0008006" key="4">
    <source>
        <dbReference type="Google" id="ProtNLM"/>
    </source>
</evidence>
<evidence type="ECO:0000256" key="1">
    <source>
        <dbReference type="SAM" id="MobiDB-lite"/>
    </source>
</evidence>
<dbReference type="EMBL" id="PNCJ01000068">
    <property type="protein sequence ID" value="TMP30296.1"/>
    <property type="molecule type" value="Genomic_DNA"/>
</dbReference>
<feature type="region of interest" description="Disordered" evidence="1">
    <location>
        <begin position="1"/>
        <end position="21"/>
    </location>
</feature>
<dbReference type="Gene3D" id="2.60.40.10">
    <property type="entry name" value="Immunoglobulins"/>
    <property type="match status" value="1"/>
</dbReference>
<comment type="caution">
    <text evidence="2">The sequence shown here is derived from an EMBL/GenBank/DDBJ whole genome shotgun (WGS) entry which is preliminary data.</text>
</comment>
<evidence type="ECO:0000313" key="2">
    <source>
        <dbReference type="EMBL" id="TMP30296.1"/>
    </source>
</evidence>
<gene>
    <name evidence="2" type="ORF">CWB98_23285</name>
</gene>
<name>A0A5S3WQ80_9GAMM</name>
<dbReference type="InterPro" id="IPR013783">
    <property type="entry name" value="Ig-like_fold"/>
</dbReference>
<accession>A0A5S3WQ80</accession>
<protein>
    <recommendedName>
        <fullName evidence="4">PKD domain-containing protein</fullName>
    </recommendedName>
</protein>
<proteinExistence type="predicted"/>
<organism evidence="2 3">
    <name type="scientific">Pseudoalteromonas rubra</name>
    <dbReference type="NCBI Taxonomy" id="43658"/>
    <lineage>
        <taxon>Bacteria</taxon>
        <taxon>Pseudomonadati</taxon>
        <taxon>Pseudomonadota</taxon>
        <taxon>Gammaproteobacteria</taxon>
        <taxon>Alteromonadales</taxon>
        <taxon>Pseudoalteromonadaceae</taxon>
        <taxon>Pseudoalteromonas</taxon>
    </lineage>
</organism>